<name>A0A8S9SUM2_BRACR</name>
<sequence length="115" mass="12961">MSNTPYHGKEISADTYAALTRHQFNLDLLIADSTKDTKVDCFERTKADLQLLVLGLGIHGIRFFKQVWKIFGASARDDHRDQLSVDIGELEPIDTQDMVSIDSEAGRKPIWSQPT</sequence>
<proteinExistence type="predicted"/>
<dbReference type="EMBL" id="QGKX02000004">
    <property type="protein sequence ID" value="KAF3604618.1"/>
    <property type="molecule type" value="Genomic_DNA"/>
</dbReference>
<reference evidence="1" key="1">
    <citation type="submission" date="2019-12" db="EMBL/GenBank/DDBJ databases">
        <title>Genome sequencing and annotation of Brassica cretica.</title>
        <authorList>
            <person name="Studholme D.J."/>
            <person name="Sarris P."/>
        </authorList>
    </citation>
    <scope>NUCLEOTIDE SEQUENCE</scope>
    <source>
        <strain evidence="1">PFS-109/04</strain>
        <tissue evidence="1">Leaf</tissue>
    </source>
</reference>
<gene>
    <name evidence="1" type="ORF">F2Q69_00036156</name>
</gene>
<dbReference type="AlphaFoldDB" id="A0A8S9SUM2"/>
<protein>
    <submittedName>
        <fullName evidence="1">Uncharacterized protein</fullName>
    </submittedName>
</protein>
<evidence type="ECO:0000313" key="1">
    <source>
        <dbReference type="EMBL" id="KAF3604618.1"/>
    </source>
</evidence>
<evidence type="ECO:0000313" key="2">
    <source>
        <dbReference type="Proteomes" id="UP000712600"/>
    </source>
</evidence>
<organism evidence="1 2">
    <name type="scientific">Brassica cretica</name>
    <name type="common">Mustard</name>
    <dbReference type="NCBI Taxonomy" id="69181"/>
    <lineage>
        <taxon>Eukaryota</taxon>
        <taxon>Viridiplantae</taxon>
        <taxon>Streptophyta</taxon>
        <taxon>Embryophyta</taxon>
        <taxon>Tracheophyta</taxon>
        <taxon>Spermatophyta</taxon>
        <taxon>Magnoliopsida</taxon>
        <taxon>eudicotyledons</taxon>
        <taxon>Gunneridae</taxon>
        <taxon>Pentapetalae</taxon>
        <taxon>rosids</taxon>
        <taxon>malvids</taxon>
        <taxon>Brassicales</taxon>
        <taxon>Brassicaceae</taxon>
        <taxon>Brassiceae</taxon>
        <taxon>Brassica</taxon>
    </lineage>
</organism>
<comment type="caution">
    <text evidence="1">The sequence shown here is derived from an EMBL/GenBank/DDBJ whole genome shotgun (WGS) entry which is preliminary data.</text>
</comment>
<dbReference type="Proteomes" id="UP000712600">
    <property type="component" value="Unassembled WGS sequence"/>
</dbReference>
<accession>A0A8S9SUM2</accession>